<dbReference type="Proteomes" id="UP000266723">
    <property type="component" value="Unassembled WGS sequence"/>
</dbReference>
<reference evidence="2" key="2">
    <citation type="submission" date="2019-12" db="EMBL/GenBank/DDBJ databases">
        <authorList>
            <person name="Studholme D.J."/>
            <person name="Sarris P."/>
        </authorList>
    </citation>
    <scope>NUCLEOTIDE SEQUENCE</scope>
    <source>
        <strain evidence="2">PFS-1207/04</strain>
        <tissue evidence="2">Leaf</tissue>
    </source>
</reference>
<organism evidence="1">
    <name type="scientific">Brassica cretica</name>
    <name type="common">Mustard</name>
    <dbReference type="NCBI Taxonomy" id="69181"/>
    <lineage>
        <taxon>Eukaryota</taxon>
        <taxon>Viridiplantae</taxon>
        <taxon>Streptophyta</taxon>
        <taxon>Embryophyta</taxon>
        <taxon>Tracheophyta</taxon>
        <taxon>Spermatophyta</taxon>
        <taxon>Magnoliopsida</taxon>
        <taxon>eudicotyledons</taxon>
        <taxon>Gunneridae</taxon>
        <taxon>Pentapetalae</taxon>
        <taxon>rosids</taxon>
        <taxon>malvids</taxon>
        <taxon>Brassicales</taxon>
        <taxon>Brassicaceae</taxon>
        <taxon>Brassiceae</taxon>
        <taxon>Brassica</taxon>
    </lineage>
</organism>
<reference evidence="1" key="1">
    <citation type="submission" date="2019-12" db="EMBL/GenBank/DDBJ databases">
        <title>Genome sequencing and annotation of Brassica cretica.</title>
        <authorList>
            <person name="Studholme D.J."/>
            <person name="Sarris P.F."/>
        </authorList>
    </citation>
    <scope>NUCLEOTIDE SEQUENCE</scope>
    <source>
        <strain evidence="1">PFS-102/07</strain>
        <tissue evidence="1">Leaf</tissue>
    </source>
</reference>
<evidence type="ECO:0000313" key="2">
    <source>
        <dbReference type="EMBL" id="KAF3579915.1"/>
    </source>
</evidence>
<dbReference type="EMBL" id="QGKV02000649">
    <property type="protein sequence ID" value="KAF3579915.1"/>
    <property type="molecule type" value="Genomic_DNA"/>
</dbReference>
<accession>A0A8S9I6N4</accession>
<gene>
    <name evidence="2" type="ORF">DY000_02031620</name>
    <name evidence="1" type="ORF">F2Q70_00026123</name>
</gene>
<dbReference type="EMBL" id="QGKY02000094">
    <property type="protein sequence ID" value="KAF2601508.1"/>
    <property type="molecule type" value="Genomic_DNA"/>
</dbReference>
<keyword evidence="3" id="KW-1185">Reference proteome</keyword>
<reference evidence="2 3" key="3">
    <citation type="journal article" date="2020" name="BMC Genomics">
        <title>Intraspecific diversification of the crop wild relative Brassica cretica Lam. using demographic model selection.</title>
        <authorList>
            <person name="Kioukis A."/>
            <person name="Michalopoulou V.A."/>
            <person name="Briers L."/>
            <person name="Pirintsos S."/>
            <person name="Studholme D.J."/>
            <person name="Pavlidis P."/>
            <person name="Sarris P.F."/>
        </authorList>
    </citation>
    <scope>NUCLEOTIDE SEQUENCE [LARGE SCALE GENOMIC DNA]</scope>
    <source>
        <strain evidence="3">cv. PFS-1207/04</strain>
        <strain evidence="2">PFS-1207/04</strain>
    </source>
</reference>
<evidence type="ECO:0000313" key="1">
    <source>
        <dbReference type="EMBL" id="KAF2601508.1"/>
    </source>
</evidence>
<name>A0A8S9I6N4_BRACR</name>
<dbReference type="AlphaFoldDB" id="A0A8S9I6N4"/>
<evidence type="ECO:0000313" key="3">
    <source>
        <dbReference type="Proteomes" id="UP000266723"/>
    </source>
</evidence>
<proteinExistence type="predicted"/>
<comment type="caution">
    <text evidence="1">The sequence shown here is derived from an EMBL/GenBank/DDBJ whole genome shotgun (WGS) entry which is preliminary data.</text>
</comment>
<sequence>MVMGKEMNSSDAAHWYGVGRRLEKMMNEERCHFGVFHAEQPGGNNPRGTAK</sequence>
<protein>
    <submittedName>
        <fullName evidence="1">Uncharacterized protein</fullName>
    </submittedName>
</protein>